<feature type="region of interest" description="Disordered" evidence="1">
    <location>
        <begin position="1"/>
        <end position="22"/>
    </location>
</feature>
<organism evidence="2 3">
    <name type="scientific">Actinophytocola glycyrrhizae</name>
    <dbReference type="NCBI Taxonomy" id="2044873"/>
    <lineage>
        <taxon>Bacteria</taxon>
        <taxon>Bacillati</taxon>
        <taxon>Actinomycetota</taxon>
        <taxon>Actinomycetes</taxon>
        <taxon>Pseudonocardiales</taxon>
        <taxon>Pseudonocardiaceae</taxon>
    </lineage>
</organism>
<protein>
    <recommendedName>
        <fullName evidence="4">CDP-Glycerol:Poly(Glycerophosphate) glycerophosphotransferase</fullName>
    </recommendedName>
</protein>
<proteinExistence type="predicted"/>
<dbReference type="EMBL" id="JBHSIS010000017">
    <property type="protein sequence ID" value="MFC4857227.1"/>
    <property type="molecule type" value="Genomic_DNA"/>
</dbReference>
<gene>
    <name evidence="2" type="ORF">ACFPCV_27340</name>
</gene>
<evidence type="ECO:0000256" key="1">
    <source>
        <dbReference type="SAM" id="MobiDB-lite"/>
    </source>
</evidence>
<dbReference type="RefSeq" id="WP_378059213.1">
    <property type="nucleotide sequence ID" value="NZ_JBHSIS010000017.1"/>
</dbReference>
<name>A0ABV9S6A1_9PSEU</name>
<evidence type="ECO:0000313" key="2">
    <source>
        <dbReference type="EMBL" id="MFC4857227.1"/>
    </source>
</evidence>
<evidence type="ECO:0000313" key="3">
    <source>
        <dbReference type="Proteomes" id="UP001595859"/>
    </source>
</evidence>
<reference evidence="3" key="1">
    <citation type="journal article" date="2019" name="Int. J. Syst. Evol. Microbiol.">
        <title>The Global Catalogue of Microorganisms (GCM) 10K type strain sequencing project: providing services to taxonomists for standard genome sequencing and annotation.</title>
        <authorList>
            <consortium name="The Broad Institute Genomics Platform"/>
            <consortium name="The Broad Institute Genome Sequencing Center for Infectious Disease"/>
            <person name="Wu L."/>
            <person name="Ma J."/>
        </authorList>
    </citation>
    <scope>NUCLEOTIDE SEQUENCE [LARGE SCALE GENOMIC DNA]</scope>
    <source>
        <strain evidence="3">ZS-22-S1</strain>
    </source>
</reference>
<sequence length="416" mass="46063">MANGLRRNLRKRVKNSKPEDDSNWATFPTRRRVVIAVHTVAAAMRLKDLVGLLDEDPEIGLVYTAVPDRLGDGVTELLRKWEVKRMRWDEAADGDYDLAIGASLHRLGELGAKRAFAIAHGSGYNKRWPSWAWFRSEENRPTYGLDRESLLDKAGRPVVDALNLSHIDQWETLKRQCPEATTAAMVGGDPSFDRLRVSLPSRQYYRDALGVRNGQVLVAVTSTWGQQSLLSRHPGLLARLLRELPANHKVILTTHPAVWFEHGPQRIRTLLRDVCSAGLDVVEAGEPWQGLLAAADYLIGDHTSVSVYGAASGLPLLLSHFAVDDIDGQSVMAELAHLSPHLDDATPLAEQLAKATAAQAGQQEVAGARVSSVPDRSASVLRKKFYELLELDEPDVDPRVERAAPPRLMKHESFGW</sequence>
<keyword evidence="3" id="KW-1185">Reference proteome</keyword>
<accession>A0ABV9S6A1</accession>
<evidence type="ECO:0008006" key="4">
    <source>
        <dbReference type="Google" id="ProtNLM"/>
    </source>
</evidence>
<comment type="caution">
    <text evidence="2">The sequence shown here is derived from an EMBL/GenBank/DDBJ whole genome shotgun (WGS) entry which is preliminary data.</text>
</comment>
<dbReference type="Proteomes" id="UP001595859">
    <property type="component" value="Unassembled WGS sequence"/>
</dbReference>